<dbReference type="InterPro" id="IPR002575">
    <property type="entry name" value="Aminoglycoside_PTrfase"/>
</dbReference>
<evidence type="ECO:0000313" key="3">
    <source>
        <dbReference type="EMBL" id="USQ77135.1"/>
    </source>
</evidence>
<evidence type="ECO:0000259" key="2">
    <source>
        <dbReference type="Pfam" id="PF01636"/>
    </source>
</evidence>
<feature type="domain" description="Aminoglycoside phosphotransferase" evidence="2">
    <location>
        <begin position="37"/>
        <end position="252"/>
    </location>
</feature>
<feature type="compositionally biased region" description="Low complexity" evidence="1">
    <location>
        <begin position="325"/>
        <end position="344"/>
    </location>
</feature>
<dbReference type="Proteomes" id="UP001056535">
    <property type="component" value="Chromosome"/>
</dbReference>
<accession>A0ABY4YLK6</accession>
<keyword evidence="4" id="KW-1185">Reference proteome</keyword>
<name>A0ABY4YLK6_9MICO</name>
<dbReference type="RefSeq" id="WP_252621943.1">
    <property type="nucleotide sequence ID" value="NZ_CP099490.1"/>
</dbReference>
<proteinExistence type="predicted"/>
<feature type="region of interest" description="Disordered" evidence="1">
    <location>
        <begin position="312"/>
        <end position="576"/>
    </location>
</feature>
<protein>
    <submittedName>
        <fullName evidence="3">Phosphotransferase</fullName>
    </submittedName>
</protein>
<evidence type="ECO:0000256" key="1">
    <source>
        <dbReference type="SAM" id="MobiDB-lite"/>
    </source>
</evidence>
<dbReference type="Pfam" id="PF01636">
    <property type="entry name" value="APH"/>
    <property type="match status" value="1"/>
</dbReference>
<feature type="compositionally biased region" description="Acidic residues" evidence="1">
    <location>
        <begin position="511"/>
        <end position="553"/>
    </location>
</feature>
<organism evidence="3 4">
    <name type="scientific">Ornithinimicrobium cryptoxanthini</name>
    <dbReference type="NCBI Taxonomy" id="2934161"/>
    <lineage>
        <taxon>Bacteria</taxon>
        <taxon>Bacillati</taxon>
        <taxon>Actinomycetota</taxon>
        <taxon>Actinomycetes</taxon>
        <taxon>Micrococcales</taxon>
        <taxon>Ornithinimicrobiaceae</taxon>
        <taxon>Ornithinimicrobium</taxon>
    </lineage>
</organism>
<sequence length="576" mass="60889">MIRSDLALAALATAAVPGMRPVSVAAIRSGDDNPLHQTALVEDVTGRKWVVRSPLGAAGGAELELNDELTRQLGKHLPFKVPAAAGYADIGADGRAAVYPYVEGLALSLRHLPTGPGLASAVGRAIAAVHNIPRELFEEHSVPVFDAAQFRARKLAELDRAAETGHVPNGLLARWEQALDAAAMWQFVTTPVHGSLDGSSFLVAFSEDDAASGRVVGLTGWERAQIADPAEDFARLVERANPRAVDAVFESYSLARSQRPDGYLLHRARLASEMRRLNGLVAAVGAEDEDFVRIRADELRKMDRLTANDDSLVPRTALVPPVPPTSGTIEESSSIGEGSTIGEGAADPQDGSDATAPVPGVTQDSGGHDGAQDDDEPAFVVEQPSDGSHLEPVQPHAAQDGPTVSPADVTAPIPMFRPVDRAPDEPASGDADTVAQDTAETQADEGSMNAETRDAARADEAPVDEAHVDEAPALEDMVDKNPASETPVVDDTVAKAPVDEERQDATAPAAYDDETSADDDQPPADDQPGEAVEDDDEAVKDNDEAIEDDDEADERMHTLYGMPEAADVDPWESGKR</sequence>
<dbReference type="InterPro" id="IPR011009">
    <property type="entry name" value="Kinase-like_dom_sf"/>
</dbReference>
<evidence type="ECO:0000313" key="4">
    <source>
        <dbReference type="Proteomes" id="UP001056535"/>
    </source>
</evidence>
<feature type="compositionally biased region" description="Basic and acidic residues" evidence="1">
    <location>
        <begin position="451"/>
        <end position="470"/>
    </location>
</feature>
<dbReference type="SUPFAM" id="SSF56112">
    <property type="entry name" value="Protein kinase-like (PK-like)"/>
    <property type="match status" value="1"/>
</dbReference>
<dbReference type="Gene3D" id="3.90.1200.10">
    <property type="match status" value="1"/>
</dbReference>
<reference evidence="3" key="1">
    <citation type="submission" date="2022-06" db="EMBL/GenBank/DDBJ databases">
        <title>Ornithinimicrobium JY.X270.</title>
        <authorList>
            <person name="Huang Y."/>
        </authorList>
    </citation>
    <scope>NUCLEOTIDE SEQUENCE</scope>
    <source>
        <strain evidence="3">JY.X270</strain>
    </source>
</reference>
<gene>
    <name evidence="3" type="ORF">NF557_04240</name>
</gene>
<dbReference type="EMBL" id="CP099490">
    <property type="protein sequence ID" value="USQ77135.1"/>
    <property type="molecule type" value="Genomic_DNA"/>
</dbReference>